<gene>
    <name evidence="2" type="ORF">AMJ83_01690</name>
</gene>
<name>A0A0S8FUS1_UNCW3</name>
<dbReference type="AlphaFoldDB" id="A0A0S8FUS1"/>
<dbReference type="GO" id="GO:0019464">
    <property type="term" value="P:glycine decarboxylation via glycine cleavage system"/>
    <property type="evidence" value="ECO:0007669"/>
    <property type="project" value="InterPro"/>
</dbReference>
<sequence>MKCPFLEEIIVAYCNACKVKKMVPKGDPALQNMCDAHYQECAVYREFVAHNEKEDIMTPRIQEPGASAELKPCIWMKAGVIEYRMCTKNYDCKNCEFDKSLTEQEGSGSSMVVQAIAKLRQLPASERKCRYMLTGDFSYKICPNNYECWHCTVDQYIQDTMDANRALQKRRQRAAKRVRTVKGFTINEDFHYLPNHIWVKVEGELLKIGVDDFAARLMGTIDKVQLSSETSFKKDETCWQIGSAQRMVSMSLPADGEIIERNNLVESNPMLVRSEPYKRGWLLKIRPSSDLNDMLKGSQVREWLENEFDKLHQECEENTGVTITDGGQLIENFCERLSDEEWHNLVTRFLW</sequence>
<comment type="caution">
    <text evidence="2">The sequence shown here is derived from an EMBL/GenBank/DDBJ whole genome shotgun (WGS) entry which is preliminary data.</text>
</comment>
<accession>A0A0S8FUS1</accession>
<evidence type="ECO:0008006" key="4">
    <source>
        <dbReference type="Google" id="ProtNLM"/>
    </source>
</evidence>
<dbReference type="Pfam" id="PF01597">
    <property type="entry name" value="GCV_H"/>
    <property type="match status" value="1"/>
</dbReference>
<dbReference type="InterPro" id="IPR033753">
    <property type="entry name" value="GCV_H/Fam206"/>
</dbReference>
<dbReference type="GO" id="GO:0005829">
    <property type="term" value="C:cytosol"/>
    <property type="evidence" value="ECO:0007669"/>
    <property type="project" value="TreeGrafter"/>
</dbReference>
<dbReference type="STRING" id="1703779.AMJ83_01690"/>
<dbReference type="PANTHER" id="PTHR11715:SF3">
    <property type="entry name" value="GLYCINE CLEAVAGE SYSTEM H PROTEIN-RELATED"/>
    <property type="match status" value="1"/>
</dbReference>
<protein>
    <recommendedName>
        <fullName evidence="4">Lipoyl-binding domain-containing protein</fullName>
    </recommendedName>
</protein>
<reference evidence="2 3" key="1">
    <citation type="journal article" date="2015" name="Microbiome">
        <title>Genomic resolution of linkages in carbon, nitrogen, and sulfur cycling among widespread estuary sediment bacteria.</title>
        <authorList>
            <person name="Baker B.J."/>
            <person name="Lazar C.S."/>
            <person name="Teske A.P."/>
            <person name="Dick G.J."/>
        </authorList>
    </citation>
    <scope>NUCLEOTIDE SEQUENCE [LARGE SCALE GENOMIC DNA]</scope>
    <source>
        <strain evidence="2">SM23_42</strain>
    </source>
</reference>
<evidence type="ECO:0000313" key="3">
    <source>
        <dbReference type="Proteomes" id="UP000051373"/>
    </source>
</evidence>
<dbReference type="PANTHER" id="PTHR11715">
    <property type="entry name" value="GLYCINE CLEAVAGE SYSTEM H PROTEIN"/>
    <property type="match status" value="1"/>
</dbReference>
<evidence type="ECO:0000256" key="1">
    <source>
        <dbReference type="ARBA" id="ARBA00022823"/>
    </source>
</evidence>
<dbReference type="InterPro" id="IPR002930">
    <property type="entry name" value="GCV_H"/>
</dbReference>
<dbReference type="Gene3D" id="2.40.50.100">
    <property type="match status" value="1"/>
</dbReference>
<dbReference type="CDD" id="cd06848">
    <property type="entry name" value="GCS_H"/>
    <property type="match status" value="1"/>
</dbReference>
<dbReference type="InterPro" id="IPR011053">
    <property type="entry name" value="Single_hybrid_motif"/>
</dbReference>
<dbReference type="Proteomes" id="UP000051373">
    <property type="component" value="Unassembled WGS sequence"/>
</dbReference>
<keyword evidence="1" id="KW-0450">Lipoyl</keyword>
<evidence type="ECO:0000313" key="2">
    <source>
        <dbReference type="EMBL" id="KPK64451.1"/>
    </source>
</evidence>
<dbReference type="EMBL" id="LJUJ01000002">
    <property type="protein sequence ID" value="KPK64451.1"/>
    <property type="molecule type" value="Genomic_DNA"/>
</dbReference>
<dbReference type="GO" id="GO:0005960">
    <property type="term" value="C:glycine cleavage complex"/>
    <property type="evidence" value="ECO:0007669"/>
    <property type="project" value="InterPro"/>
</dbReference>
<organism evidence="2 3">
    <name type="scientific">candidate division WOR_3 bacterium SM23_42</name>
    <dbReference type="NCBI Taxonomy" id="1703779"/>
    <lineage>
        <taxon>Bacteria</taxon>
        <taxon>Bacteria division WOR-3</taxon>
    </lineage>
</organism>
<dbReference type="SUPFAM" id="SSF51230">
    <property type="entry name" value="Single hybrid motif"/>
    <property type="match status" value="1"/>
</dbReference>
<proteinExistence type="predicted"/>
<dbReference type="GO" id="GO:0009249">
    <property type="term" value="P:protein lipoylation"/>
    <property type="evidence" value="ECO:0007669"/>
    <property type="project" value="TreeGrafter"/>
</dbReference>